<organism evidence="1 2">
    <name type="scientific">Coemansia aciculifera</name>
    <dbReference type="NCBI Taxonomy" id="417176"/>
    <lineage>
        <taxon>Eukaryota</taxon>
        <taxon>Fungi</taxon>
        <taxon>Fungi incertae sedis</taxon>
        <taxon>Zoopagomycota</taxon>
        <taxon>Kickxellomycotina</taxon>
        <taxon>Kickxellomycetes</taxon>
        <taxon>Kickxellales</taxon>
        <taxon>Kickxellaceae</taxon>
        <taxon>Coemansia</taxon>
    </lineage>
</organism>
<keyword evidence="2" id="KW-1185">Reference proteome</keyword>
<sequence length="230" mass="25121">MTRPDNREASHLRAMHCSLGQLNRADGSAQFTAQNTSVVCGVFGPVEAKVYEEKLDRAVVEVKFRSDIGSSTTKDKWVESAIRSTFEREILAHQHPRTLVQINIQLRESDGSVDSAAINATSLALVDAGIPLKSMISAATCAVLSDDVVVVDPTQEEIDAARSVHTFAFANPVSDSNKQGPLYVDSRGNFTMDEYNHCYDLCVLAAERVLAFMRTAIEGKVTKEAKINTT</sequence>
<name>A0ACC1M083_9FUNG</name>
<reference evidence="1" key="1">
    <citation type="submission" date="2022-07" db="EMBL/GenBank/DDBJ databases">
        <title>Phylogenomic reconstructions and comparative analyses of Kickxellomycotina fungi.</title>
        <authorList>
            <person name="Reynolds N.K."/>
            <person name="Stajich J.E."/>
            <person name="Barry K."/>
            <person name="Grigoriev I.V."/>
            <person name="Crous P."/>
            <person name="Smith M.E."/>
        </authorList>
    </citation>
    <scope>NUCLEOTIDE SEQUENCE</scope>
    <source>
        <strain evidence="1">CBS 190363</strain>
    </source>
</reference>
<accession>A0ACC1M083</accession>
<gene>
    <name evidence="1" type="primary">RRP46</name>
    <name evidence="1" type="ORF">IWW38_004203</name>
</gene>
<evidence type="ECO:0000313" key="1">
    <source>
        <dbReference type="EMBL" id="KAJ2890311.1"/>
    </source>
</evidence>
<dbReference type="Proteomes" id="UP001139981">
    <property type="component" value="Unassembled WGS sequence"/>
</dbReference>
<dbReference type="EMBL" id="JANBVB010001409">
    <property type="protein sequence ID" value="KAJ2890311.1"/>
    <property type="molecule type" value="Genomic_DNA"/>
</dbReference>
<evidence type="ECO:0000313" key="2">
    <source>
        <dbReference type="Proteomes" id="UP001139981"/>
    </source>
</evidence>
<comment type="caution">
    <text evidence="1">The sequence shown here is derived from an EMBL/GenBank/DDBJ whole genome shotgun (WGS) entry which is preliminary data.</text>
</comment>
<proteinExistence type="predicted"/>
<protein>
    <submittedName>
        <fullName evidence="1">Exosome non-catalytic core subunit rrp46</fullName>
    </submittedName>
</protein>